<dbReference type="EMBL" id="CAMXCT020003789">
    <property type="protein sequence ID" value="CAL1159636.1"/>
    <property type="molecule type" value="Genomic_DNA"/>
</dbReference>
<reference evidence="3" key="2">
    <citation type="submission" date="2024-04" db="EMBL/GenBank/DDBJ databases">
        <authorList>
            <person name="Chen Y."/>
            <person name="Shah S."/>
            <person name="Dougan E. K."/>
            <person name="Thang M."/>
            <person name="Chan C."/>
        </authorList>
    </citation>
    <scope>NUCLEOTIDE SEQUENCE [LARGE SCALE GENOMIC DNA]</scope>
</reference>
<dbReference type="EMBL" id="CAMXCT030003789">
    <property type="protein sequence ID" value="CAL4793573.1"/>
    <property type="molecule type" value="Genomic_DNA"/>
</dbReference>
<dbReference type="EMBL" id="CAMXCT010003789">
    <property type="protein sequence ID" value="CAI4006261.1"/>
    <property type="molecule type" value="Genomic_DNA"/>
</dbReference>
<feature type="chain" id="PRO_5043271144" evidence="1">
    <location>
        <begin position="18"/>
        <end position="445"/>
    </location>
</feature>
<protein>
    <submittedName>
        <fullName evidence="4">Transposon Ty2-C Gag-Pol polyprotein</fullName>
    </submittedName>
</protein>
<feature type="signal peptide" evidence="1">
    <location>
        <begin position="1"/>
        <end position="17"/>
    </location>
</feature>
<dbReference type="InterPro" id="IPR027417">
    <property type="entry name" value="P-loop_NTPase"/>
</dbReference>
<comment type="caution">
    <text evidence="2">The sequence shown here is derived from an EMBL/GenBank/DDBJ whole genome shotgun (WGS) entry which is preliminary data.</text>
</comment>
<dbReference type="AlphaFoldDB" id="A0A9P1D9K1"/>
<evidence type="ECO:0000313" key="5">
    <source>
        <dbReference type="Proteomes" id="UP001152797"/>
    </source>
</evidence>
<reference evidence="2" key="1">
    <citation type="submission" date="2022-10" db="EMBL/GenBank/DDBJ databases">
        <authorList>
            <person name="Chen Y."/>
            <person name="Dougan E. K."/>
            <person name="Chan C."/>
            <person name="Rhodes N."/>
            <person name="Thang M."/>
        </authorList>
    </citation>
    <scope>NUCLEOTIDE SEQUENCE</scope>
</reference>
<evidence type="ECO:0000313" key="2">
    <source>
        <dbReference type="EMBL" id="CAI4006261.1"/>
    </source>
</evidence>
<gene>
    <name evidence="2" type="ORF">C1SCF055_LOCUS31916</name>
</gene>
<dbReference type="Proteomes" id="UP001152797">
    <property type="component" value="Unassembled WGS sequence"/>
</dbReference>
<sequence>MFGTTLLGCLVVASTQSIEWYSQWSGALTRALHHMEQGSDFGVVQWIEQTMEVLQAQAFACWSHGGRYWETDLTSTAYFQSLQIDFEEDDCDGCLGLIVERLQRLPEHLIGGLCAPQSWEEEEVRSKAMPQFLSRSLQFDFQLPVPAREDLQVVELSHWSQLKLDFVVAGLDSCGTNTVTYGLAQADEISFTMEDEDPFFFRHDSLLPYRHEVESFNFQWLRKARARPAARPSGQQLCGLRHPGLFHSHRVRLALASIPRLKMILVLCDPLSRFEKRFWLQNQCQVNVHAIPREGRCFWSAKAALEEPHLLQQVAFSRHLAQLQRLMGPHTLRAVHQASFRQSFAEAFQRLVEFLGVQRLVPFKPHRHNHHGGHRSDLCRNASLVSDLQALLSSEYRAVEELLQSHGGGAALPEELLLRRTRCDRPEDLAEQSHPAVPLEILVPL</sequence>
<dbReference type="OrthoDB" id="418671at2759"/>
<proteinExistence type="predicted"/>
<evidence type="ECO:0000313" key="4">
    <source>
        <dbReference type="EMBL" id="CAL4793573.1"/>
    </source>
</evidence>
<dbReference type="Gene3D" id="3.40.50.300">
    <property type="entry name" value="P-loop containing nucleotide triphosphate hydrolases"/>
    <property type="match status" value="1"/>
</dbReference>
<keyword evidence="5" id="KW-1185">Reference proteome</keyword>
<accession>A0A9P1D9K1</accession>
<organism evidence="2">
    <name type="scientific">Cladocopium goreaui</name>
    <dbReference type="NCBI Taxonomy" id="2562237"/>
    <lineage>
        <taxon>Eukaryota</taxon>
        <taxon>Sar</taxon>
        <taxon>Alveolata</taxon>
        <taxon>Dinophyceae</taxon>
        <taxon>Suessiales</taxon>
        <taxon>Symbiodiniaceae</taxon>
        <taxon>Cladocopium</taxon>
    </lineage>
</organism>
<keyword evidence="1" id="KW-0732">Signal</keyword>
<evidence type="ECO:0000313" key="3">
    <source>
        <dbReference type="EMBL" id="CAL1159636.1"/>
    </source>
</evidence>
<dbReference type="SUPFAM" id="SSF52540">
    <property type="entry name" value="P-loop containing nucleoside triphosphate hydrolases"/>
    <property type="match status" value="1"/>
</dbReference>
<name>A0A9P1D9K1_9DINO</name>
<evidence type="ECO:0000256" key="1">
    <source>
        <dbReference type="SAM" id="SignalP"/>
    </source>
</evidence>